<feature type="active site" description="Proton donor" evidence="14">
    <location>
        <position position="362"/>
    </location>
</feature>
<proteinExistence type="inferred from homology"/>
<evidence type="ECO:0000256" key="7">
    <source>
        <dbReference type="ARBA" id="ARBA00022670"/>
    </source>
</evidence>
<dbReference type="AlphaFoldDB" id="A0A1Q4V4F1"/>
<dbReference type="InterPro" id="IPR034015">
    <property type="entry name" value="M1_LTA4H"/>
</dbReference>
<evidence type="ECO:0000256" key="2">
    <source>
        <dbReference type="ARBA" id="ARBA00004496"/>
    </source>
</evidence>
<dbReference type="PRINTS" id="PR00756">
    <property type="entry name" value="ALADIPTASE"/>
</dbReference>
<evidence type="ECO:0000313" key="17">
    <source>
        <dbReference type="EMBL" id="OKH92752.1"/>
    </source>
</evidence>
<feature type="active site" description="Proton acceptor" evidence="14">
    <location>
        <position position="286"/>
    </location>
</feature>
<evidence type="ECO:0000256" key="9">
    <source>
        <dbReference type="ARBA" id="ARBA00022801"/>
    </source>
</evidence>
<evidence type="ECO:0000256" key="1">
    <source>
        <dbReference type="ARBA" id="ARBA00000098"/>
    </source>
</evidence>
<evidence type="ECO:0000256" key="10">
    <source>
        <dbReference type="ARBA" id="ARBA00022833"/>
    </source>
</evidence>
<dbReference type="SUPFAM" id="SSF63737">
    <property type="entry name" value="Leukotriene A4 hydrolase N-terminal domain"/>
    <property type="match status" value="1"/>
</dbReference>
<keyword evidence="18" id="KW-1185">Reference proteome</keyword>
<dbReference type="GO" id="GO:0008270">
    <property type="term" value="F:zinc ion binding"/>
    <property type="evidence" value="ECO:0007669"/>
    <property type="project" value="InterPro"/>
</dbReference>
<dbReference type="EMBL" id="LFBV01000006">
    <property type="protein sequence ID" value="OKH92752.1"/>
    <property type="molecule type" value="Genomic_DNA"/>
</dbReference>
<evidence type="ECO:0000256" key="12">
    <source>
        <dbReference type="ARBA" id="ARBA00029811"/>
    </source>
</evidence>
<dbReference type="SUPFAM" id="SSF55486">
    <property type="entry name" value="Metalloproteases ('zincins'), catalytic domain"/>
    <property type="match status" value="1"/>
</dbReference>
<dbReference type="GO" id="GO:0006508">
    <property type="term" value="P:proteolysis"/>
    <property type="evidence" value="ECO:0007669"/>
    <property type="project" value="UniProtKB-KW"/>
</dbReference>
<keyword evidence="6" id="KW-0963">Cytoplasm</keyword>
<keyword evidence="11" id="KW-0482">Metalloprotease</keyword>
<evidence type="ECO:0000256" key="4">
    <source>
        <dbReference type="ARBA" id="ARBA00012564"/>
    </source>
</evidence>
<keyword evidence="7" id="KW-0645">Protease</keyword>
<evidence type="ECO:0000256" key="5">
    <source>
        <dbReference type="ARBA" id="ARBA00015611"/>
    </source>
</evidence>
<dbReference type="InterPro" id="IPR042097">
    <property type="entry name" value="Aminopeptidase_N-like_N_sf"/>
</dbReference>
<comment type="subcellular location">
    <subcellularLocation>
        <location evidence="2">Cytoplasm</location>
    </subcellularLocation>
</comment>
<evidence type="ECO:0000256" key="14">
    <source>
        <dbReference type="PIRSR" id="PIRSR634015-1"/>
    </source>
</evidence>
<feature type="binding site" evidence="15">
    <location>
        <position position="289"/>
    </location>
    <ligand>
        <name>Zn(2+)</name>
        <dbReference type="ChEBI" id="CHEBI:29105"/>
        <note>catalytic</note>
    </ligand>
</feature>
<dbReference type="InterPro" id="IPR027268">
    <property type="entry name" value="Peptidase_M4/M1_CTD_sf"/>
</dbReference>
<accession>A0A1Q4V4F1</accession>
<dbReference type="Gene3D" id="2.60.40.1730">
    <property type="entry name" value="tricorn interacting facor f3 domain"/>
    <property type="match status" value="1"/>
</dbReference>
<dbReference type="GO" id="GO:0008237">
    <property type="term" value="F:metallopeptidase activity"/>
    <property type="evidence" value="ECO:0007669"/>
    <property type="project" value="UniProtKB-KW"/>
</dbReference>
<comment type="similarity">
    <text evidence="3">Belongs to the peptidase M1 family.</text>
</comment>
<comment type="caution">
    <text evidence="17">The sequence shown here is derived from an EMBL/GenBank/DDBJ whole genome shotgun (WGS) entry which is preliminary data.</text>
</comment>
<feature type="binding site" evidence="15">
    <location>
        <position position="308"/>
    </location>
    <ligand>
        <name>Zn(2+)</name>
        <dbReference type="ChEBI" id="CHEBI:29105"/>
        <note>catalytic</note>
    </ligand>
</feature>
<dbReference type="EC" id="3.4.11.2" evidence="4"/>
<keyword evidence="8 15" id="KW-0479">Metal-binding</keyword>
<dbReference type="InterPro" id="IPR001930">
    <property type="entry name" value="Peptidase_M1"/>
</dbReference>
<organism evidence="17 18">
    <name type="scientific">Streptomyces uncialis</name>
    <dbReference type="NCBI Taxonomy" id="1048205"/>
    <lineage>
        <taxon>Bacteria</taxon>
        <taxon>Bacillati</taxon>
        <taxon>Actinomycetota</taxon>
        <taxon>Actinomycetes</taxon>
        <taxon>Kitasatosporales</taxon>
        <taxon>Streptomycetaceae</taxon>
        <taxon>Streptomyces</taxon>
    </lineage>
</organism>
<evidence type="ECO:0000256" key="11">
    <source>
        <dbReference type="ARBA" id="ARBA00023049"/>
    </source>
</evidence>
<evidence type="ECO:0000259" key="16">
    <source>
        <dbReference type="Pfam" id="PF01433"/>
    </source>
</evidence>
<gene>
    <name evidence="17" type="ORF">AB852_22435</name>
</gene>
<keyword evidence="9" id="KW-0378">Hydrolase</keyword>
<dbReference type="InterPro" id="IPR014782">
    <property type="entry name" value="Peptidase_M1_dom"/>
</dbReference>
<dbReference type="PANTHER" id="PTHR45726">
    <property type="entry name" value="LEUKOTRIENE A-4 HYDROLASE"/>
    <property type="match status" value="1"/>
</dbReference>
<comment type="catalytic activity">
    <reaction evidence="1">
        <text>Release of an N-terminal amino acid, Xaa-|-Yaa- from a peptide, amide or arylamide. Xaa is preferably Ala, but may be most amino acids including Pro (slow action). When a terminal hydrophobic residue is followed by a prolyl residue, the two may be released as an intact Xaa-Pro dipeptide.</text>
        <dbReference type="EC" id="3.4.11.2"/>
    </reaction>
</comment>
<dbReference type="GO" id="GO:0016285">
    <property type="term" value="F:alanyl aminopeptidase activity"/>
    <property type="evidence" value="ECO:0007669"/>
    <property type="project" value="UniProtKB-EC"/>
</dbReference>
<dbReference type="STRING" id="1048205.AB852_22435"/>
<evidence type="ECO:0000256" key="8">
    <source>
        <dbReference type="ARBA" id="ARBA00022723"/>
    </source>
</evidence>
<dbReference type="Gene3D" id="1.10.390.10">
    <property type="entry name" value="Neutral Protease Domain 2"/>
    <property type="match status" value="1"/>
</dbReference>
<dbReference type="Pfam" id="PF01433">
    <property type="entry name" value="Peptidase_M1"/>
    <property type="match status" value="1"/>
</dbReference>
<feature type="domain" description="Peptidase M1 membrane alanine aminopeptidase" evidence="16">
    <location>
        <begin position="233"/>
        <end position="421"/>
    </location>
</feature>
<evidence type="ECO:0000256" key="13">
    <source>
        <dbReference type="ARBA" id="ARBA00031533"/>
    </source>
</evidence>
<dbReference type="CDD" id="cd09603">
    <property type="entry name" value="M1_APN_like"/>
    <property type="match status" value="1"/>
</dbReference>
<feature type="binding site" evidence="15">
    <location>
        <position position="285"/>
    </location>
    <ligand>
        <name>Zn(2+)</name>
        <dbReference type="ChEBI" id="CHEBI:29105"/>
        <note>catalytic</note>
    </ligand>
</feature>
<dbReference type="GO" id="GO:0005737">
    <property type="term" value="C:cytoplasm"/>
    <property type="evidence" value="ECO:0007669"/>
    <property type="project" value="UniProtKB-SubCell"/>
</dbReference>
<reference evidence="17 18" key="1">
    <citation type="submission" date="2015-06" db="EMBL/GenBank/DDBJ databases">
        <title>Cloning and characterization of the uncialamcin biosynthetic gene cluster.</title>
        <authorList>
            <person name="Yan X."/>
            <person name="Huang T."/>
            <person name="Ge H."/>
            <person name="Shen B."/>
        </authorList>
    </citation>
    <scope>NUCLEOTIDE SEQUENCE [LARGE SCALE GENOMIC DNA]</scope>
    <source>
        <strain evidence="17 18">DCA2648</strain>
    </source>
</reference>
<sequence>MFPLDGNGGYRISRYSLDFDWQAPRTAFPASATITARTTQALSRFNLDFAGNTLRSVTVDGAEARTTRDGDELVITPARPLDKGSRFTVVVHWTADPTQIRHRTDAIEDYGWIPTPDGTVVYPQPNGARMLFPADDHPSRRAPVTFRITTPPGIQAVAGGRLTERAERPDGRVRWTYDSGQPVAAQLVQLAIGRFTFVESEGPRGLPIRDVVPDALVAPTERYRALTPTHLAWLEERLGAYPFDRYGILVGDTGLGVALETQTLSLAPKADLLGNQVDAERNLVHELAHQWLGNSNGIREWSDLWLSEGHARFYERLYSEEHGGTSLEASMRTAYEQHDQWRRDFGAPAEPTEPNLFKRMRYDGSALVFYALRQEVGDRMFRKIEKEWAKRYQGKVTGSREYFALASEVTGRDMDAFLRPWAYGPKTPPMPGHPDWVVRPAIR</sequence>
<dbReference type="PANTHER" id="PTHR45726:SF3">
    <property type="entry name" value="LEUKOTRIENE A-4 HYDROLASE"/>
    <property type="match status" value="1"/>
</dbReference>
<evidence type="ECO:0000313" key="18">
    <source>
        <dbReference type="Proteomes" id="UP000186455"/>
    </source>
</evidence>
<evidence type="ECO:0000256" key="6">
    <source>
        <dbReference type="ARBA" id="ARBA00022490"/>
    </source>
</evidence>
<evidence type="ECO:0000256" key="3">
    <source>
        <dbReference type="ARBA" id="ARBA00010136"/>
    </source>
</evidence>
<evidence type="ECO:0000256" key="15">
    <source>
        <dbReference type="PIRSR" id="PIRSR634015-3"/>
    </source>
</evidence>
<dbReference type="Proteomes" id="UP000186455">
    <property type="component" value="Unassembled WGS sequence"/>
</dbReference>
<comment type="cofactor">
    <cofactor evidence="15">
        <name>Zn(2+)</name>
        <dbReference type="ChEBI" id="CHEBI:29105"/>
    </cofactor>
    <text evidence="15">Binds 1 zinc ion per subunit.</text>
</comment>
<keyword evidence="10 15" id="KW-0862">Zinc</keyword>
<name>A0A1Q4V4F1_9ACTN</name>
<protein>
    <recommendedName>
        <fullName evidence="5">Aminopeptidase N</fullName>
        <ecNumber evidence="4">3.4.11.2</ecNumber>
    </recommendedName>
    <alternativeName>
        <fullName evidence="12">Alanine aminopeptidase</fullName>
    </alternativeName>
    <alternativeName>
        <fullName evidence="13">Lysyl aminopeptidase</fullName>
    </alternativeName>
</protein>